<comment type="caution">
    <text evidence="1">The sequence shown here is derived from an EMBL/GenBank/DDBJ whole genome shotgun (WGS) entry which is preliminary data.</text>
</comment>
<protein>
    <submittedName>
        <fullName evidence="1">Uncharacterized protein</fullName>
    </submittedName>
</protein>
<accession>A0AAN9PWJ0</accession>
<proteinExistence type="predicted"/>
<evidence type="ECO:0000313" key="2">
    <source>
        <dbReference type="Proteomes" id="UP001367508"/>
    </source>
</evidence>
<reference evidence="1 2" key="1">
    <citation type="submission" date="2024-01" db="EMBL/GenBank/DDBJ databases">
        <title>The genomes of 5 underutilized Papilionoideae crops provide insights into root nodulation and disease resistanc.</title>
        <authorList>
            <person name="Jiang F."/>
        </authorList>
    </citation>
    <scope>NUCLEOTIDE SEQUENCE [LARGE SCALE GENOMIC DNA]</scope>
    <source>
        <strain evidence="1">LVBAO_FW01</strain>
        <tissue evidence="1">Leaves</tissue>
    </source>
</reference>
<dbReference type="AlphaFoldDB" id="A0AAN9PWJ0"/>
<evidence type="ECO:0000313" key="1">
    <source>
        <dbReference type="EMBL" id="KAK7312424.1"/>
    </source>
</evidence>
<dbReference type="EMBL" id="JAYMYQ010000009">
    <property type="protein sequence ID" value="KAK7312424.1"/>
    <property type="molecule type" value="Genomic_DNA"/>
</dbReference>
<name>A0AAN9PWJ0_CANGL</name>
<organism evidence="1 2">
    <name type="scientific">Canavalia gladiata</name>
    <name type="common">Sword bean</name>
    <name type="synonym">Dolichos gladiatus</name>
    <dbReference type="NCBI Taxonomy" id="3824"/>
    <lineage>
        <taxon>Eukaryota</taxon>
        <taxon>Viridiplantae</taxon>
        <taxon>Streptophyta</taxon>
        <taxon>Embryophyta</taxon>
        <taxon>Tracheophyta</taxon>
        <taxon>Spermatophyta</taxon>
        <taxon>Magnoliopsida</taxon>
        <taxon>eudicotyledons</taxon>
        <taxon>Gunneridae</taxon>
        <taxon>Pentapetalae</taxon>
        <taxon>rosids</taxon>
        <taxon>fabids</taxon>
        <taxon>Fabales</taxon>
        <taxon>Fabaceae</taxon>
        <taxon>Papilionoideae</taxon>
        <taxon>50 kb inversion clade</taxon>
        <taxon>NPAAA clade</taxon>
        <taxon>indigoferoid/millettioid clade</taxon>
        <taxon>Phaseoleae</taxon>
        <taxon>Canavalia</taxon>
    </lineage>
</organism>
<gene>
    <name evidence="1" type="ORF">VNO77_36268</name>
</gene>
<dbReference type="Proteomes" id="UP001367508">
    <property type="component" value="Unassembled WGS sequence"/>
</dbReference>
<keyword evidence="2" id="KW-1185">Reference proteome</keyword>
<sequence length="127" mass="14727">MKLEEKREKEVPVCFVCKQCNEQVVVGWMDICLFACRGESGGGDEDGVGEKVQEKEKGLKKIACEEVQPMRSKQSHKSSSEIWCGFRVQVLLECPQFWEETKWEKNVAEGGFRREKEHKLILYLEVK</sequence>